<proteinExistence type="predicted"/>
<dbReference type="InterPro" id="IPR002725">
    <property type="entry name" value="YgjP-like_metallopeptidase"/>
</dbReference>
<dbReference type="PANTHER" id="PTHR30399:SF1">
    <property type="entry name" value="UTP PYROPHOSPHATASE"/>
    <property type="match status" value="1"/>
</dbReference>
<evidence type="ECO:0000259" key="1">
    <source>
        <dbReference type="Pfam" id="PF01863"/>
    </source>
</evidence>
<dbReference type="InterPro" id="IPR053136">
    <property type="entry name" value="UTP_pyrophosphatase-like"/>
</dbReference>
<gene>
    <name evidence="2" type="ORF">EZS27_006605</name>
</gene>
<name>A0A5J4SKG9_9ZZZZ</name>
<dbReference type="PANTHER" id="PTHR30399">
    <property type="entry name" value="UNCHARACTERIZED PROTEIN YGJP"/>
    <property type="match status" value="1"/>
</dbReference>
<organism evidence="2">
    <name type="scientific">termite gut metagenome</name>
    <dbReference type="NCBI Taxonomy" id="433724"/>
    <lineage>
        <taxon>unclassified sequences</taxon>
        <taxon>metagenomes</taxon>
        <taxon>organismal metagenomes</taxon>
    </lineage>
</organism>
<reference evidence="2" key="1">
    <citation type="submission" date="2019-03" db="EMBL/GenBank/DDBJ databases">
        <title>Single cell metagenomics reveals metabolic interactions within the superorganism composed of flagellate Streblomastix strix and complex community of Bacteroidetes bacteria on its surface.</title>
        <authorList>
            <person name="Treitli S.C."/>
            <person name="Kolisko M."/>
            <person name="Husnik F."/>
            <person name="Keeling P."/>
            <person name="Hampl V."/>
        </authorList>
    </citation>
    <scope>NUCLEOTIDE SEQUENCE</scope>
    <source>
        <strain evidence="2">STM</strain>
    </source>
</reference>
<dbReference type="EMBL" id="SNRY01000152">
    <property type="protein sequence ID" value="KAA6345871.1"/>
    <property type="molecule type" value="Genomic_DNA"/>
</dbReference>
<dbReference type="Gene3D" id="3.30.2010.10">
    <property type="entry name" value="Metalloproteases ('zincins'), catalytic domain"/>
    <property type="match status" value="1"/>
</dbReference>
<accession>A0A5J4SKG9</accession>
<evidence type="ECO:0000313" key="2">
    <source>
        <dbReference type="EMBL" id="KAA6345871.1"/>
    </source>
</evidence>
<sequence>MLRLCKLTATTIEDEELGRLVLCVRARAKRLVFRTKKDAIYVSVPPRVTLEEAKDVIEKMRHQLSISRKKISRARIDLNYRIDTEHFKLSLIKGKHDKFLTHSKVILGEIEIVCPPETDFDNDRMQVWLQKVIEEALRKSAKTILPQRLSTLSVQYALPFQEVKINSGRSRWGSCSARKAINLSCFMLLLPQHLIDYILLHELCHTREMNHSNRFWALLNGLTDGNALALRKELGKYKTEIV</sequence>
<dbReference type="AlphaFoldDB" id="A0A5J4SKG9"/>
<feature type="domain" description="YgjP-like metallopeptidase" evidence="1">
    <location>
        <begin position="29"/>
        <end position="225"/>
    </location>
</feature>
<comment type="caution">
    <text evidence="2">The sequence shown here is derived from an EMBL/GenBank/DDBJ whole genome shotgun (WGS) entry which is preliminary data.</text>
</comment>
<dbReference type="CDD" id="cd07344">
    <property type="entry name" value="M48_yhfN_like"/>
    <property type="match status" value="1"/>
</dbReference>
<dbReference type="Pfam" id="PF01863">
    <property type="entry name" value="YgjP-like"/>
    <property type="match status" value="1"/>
</dbReference>
<protein>
    <recommendedName>
        <fullName evidence="1">YgjP-like metallopeptidase domain-containing protein</fullName>
    </recommendedName>
</protein>